<keyword evidence="3" id="KW-1185">Reference proteome</keyword>
<dbReference type="AlphaFoldDB" id="A0A4R3KN38"/>
<name>A0A4R3KN38_9SPHI</name>
<feature type="signal peptide" evidence="1">
    <location>
        <begin position="1"/>
        <end position="19"/>
    </location>
</feature>
<accession>A0A4R3KN38</accession>
<gene>
    <name evidence="2" type="ORF">EDD80_112102</name>
</gene>
<proteinExistence type="predicted"/>
<protein>
    <recommendedName>
        <fullName evidence="4">Alpha-L-rhamnosidase six-hairpin glycosidase domain-containing protein</fullName>
    </recommendedName>
</protein>
<feature type="chain" id="PRO_5020699966" description="Alpha-L-rhamnosidase six-hairpin glycosidase domain-containing protein" evidence="1">
    <location>
        <begin position="20"/>
        <end position="758"/>
    </location>
</feature>
<dbReference type="Proteomes" id="UP000295807">
    <property type="component" value="Unassembled WGS sequence"/>
</dbReference>
<evidence type="ECO:0000256" key="1">
    <source>
        <dbReference type="SAM" id="SignalP"/>
    </source>
</evidence>
<reference evidence="2 3" key="1">
    <citation type="submission" date="2019-03" db="EMBL/GenBank/DDBJ databases">
        <title>Genomic Encyclopedia of Type Strains, Phase IV (KMG-IV): sequencing the most valuable type-strain genomes for metagenomic binning, comparative biology and taxonomic classification.</title>
        <authorList>
            <person name="Goeker M."/>
        </authorList>
    </citation>
    <scope>NUCLEOTIDE SEQUENCE [LARGE SCALE GENOMIC DNA]</scope>
    <source>
        <strain evidence="2 3">DSM 21100</strain>
    </source>
</reference>
<keyword evidence="1" id="KW-0732">Signal</keyword>
<comment type="caution">
    <text evidence="2">The sequence shown here is derived from an EMBL/GenBank/DDBJ whole genome shotgun (WGS) entry which is preliminary data.</text>
</comment>
<evidence type="ECO:0008006" key="4">
    <source>
        <dbReference type="Google" id="ProtNLM"/>
    </source>
</evidence>
<sequence>MRIFILRFFYLTAMVTLTAGKSPAPGNDPDTSFRQAVSVKYELPEELKGAQLKKLAVDYNGIVYLLTDKGLYRAYETKVAKDLRYTPLSGRIPLDIAVQEGTGHLYYLYGNQFLTNGYAGAPYGMLPEGKYSRLAVASDGKVLLAGEREVAVVENGRLREIGQTMEALISVHVYKGAFYGLTAAAVYRFSGGAINRIHEGEELRAIAFREKEAVLGTDSGYYGIGLSPGSPVFPLQNRVPVPQITALLSVNNVLWAGTPLGVFMEEPAISGSPGTVAAPGLTAAPRQTDTAGSGAPRRQYRYYASKRWLDQDRVTGLAAGPEGNVFVLTPTGLNEIRFITQTLAEKAAFFQHKIRQRHIRYGLIANLNLRIPGDKTTSEMVDTDNDGLWSAFYLGSQAFRYAVTGEAKAKRYAWEAFEAYERLLSVNQLKGFPSRTFERKGFRHSDPERWRDSPDPEWEWKGHTSSDEFVAYIFVSAVLDQLAAETGEEKARVATFIDKILTHIIENDYYLVDIDGKPTMWGRWNPEYINWYPKTIGDRKLGSETIIAGLQLGYALTGKELYKTEAVRLMEEHGYLENILIDLNDIQPTPGYVYMGKDMGMGGWNHSDDEMAFLTYWVLYHYALDDDLREKFSRAIHNRWEIELSERNALWNMITLGTEGSFDKASAFWHLREFPVDLVRWNVRNSHRKDIVLLAPNFRGQSTEELLPPGERMIHRHNANPFKLDGGEGGKSELAGDEFLLPYWMGRYLEVIDAAETF</sequence>
<dbReference type="EMBL" id="SMAD01000012">
    <property type="protein sequence ID" value="TCS85527.1"/>
    <property type="molecule type" value="Genomic_DNA"/>
</dbReference>
<organism evidence="2 3">
    <name type="scientific">Anseongella ginsenosidimutans</name>
    <dbReference type="NCBI Taxonomy" id="496056"/>
    <lineage>
        <taxon>Bacteria</taxon>
        <taxon>Pseudomonadati</taxon>
        <taxon>Bacteroidota</taxon>
        <taxon>Sphingobacteriia</taxon>
        <taxon>Sphingobacteriales</taxon>
        <taxon>Sphingobacteriaceae</taxon>
        <taxon>Anseongella</taxon>
    </lineage>
</organism>
<evidence type="ECO:0000313" key="2">
    <source>
        <dbReference type="EMBL" id="TCS85527.1"/>
    </source>
</evidence>
<evidence type="ECO:0000313" key="3">
    <source>
        <dbReference type="Proteomes" id="UP000295807"/>
    </source>
</evidence>